<dbReference type="Pfam" id="PF00293">
    <property type="entry name" value="NUDIX"/>
    <property type="match status" value="1"/>
</dbReference>
<dbReference type="InterPro" id="IPR000086">
    <property type="entry name" value="NUDIX_hydrolase_dom"/>
</dbReference>
<dbReference type="CDD" id="cd18880">
    <property type="entry name" value="NUDIX_ADPRase"/>
    <property type="match status" value="1"/>
</dbReference>
<dbReference type="PATRIC" id="fig|217031.6.peg.4008"/>
<protein>
    <submittedName>
        <fullName evidence="4">NUDIX hydrolase</fullName>
    </submittedName>
</protein>
<dbReference type="GO" id="GO:0016787">
    <property type="term" value="F:hydrolase activity"/>
    <property type="evidence" value="ECO:0007669"/>
    <property type="project" value="UniProtKB-KW"/>
</dbReference>
<sequence>MAVRNSAKAIIIQTNHILVIKKQDTEGYYYILPGGGQEHGETLHEALKRECIEEVNATVDIGNLLFIREYIGKNHEHFAFDSEVHQIEYMFLCKVIEGATNIGNGTAPDDGQIGAEWLPIPDLLNYRLYPQSIRQNVIDHVSGKELPVYLGDIN</sequence>
<evidence type="ECO:0000256" key="1">
    <source>
        <dbReference type="ARBA" id="ARBA00001946"/>
    </source>
</evidence>
<dbReference type="OrthoDB" id="65827at2"/>
<reference evidence="4 5" key="1">
    <citation type="submission" date="2015-05" db="EMBL/GenBank/DDBJ databases">
        <title>Comparison of genome.</title>
        <authorList>
            <person name="Zheng Z."/>
            <person name="Sun M."/>
        </authorList>
    </citation>
    <scope>NUCLEOTIDE SEQUENCE [LARGE SCALE GENOMIC DNA]</scope>
    <source>
        <strain evidence="4 5">G25-74</strain>
    </source>
</reference>
<dbReference type="PROSITE" id="PS51462">
    <property type="entry name" value="NUDIX"/>
    <property type="match status" value="1"/>
</dbReference>
<dbReference type="Gene3D" id="3.90.79.10">
    <property type="entry name" value="Nucleoside Triphosphate Pyrophosphohydrolase"/>
    <property type="match status" value="1"/>
</dbReference>
<dbReference type="EMBL" id="LDJR01000059">
    <property type="protein sequence ID" value="OAK67700.1"/>
    <property type="molecule type" value="Genomic_DNA"/>
</dbReference>
<dbReference type="PANTHER" id="PTHR43046:SF14">
    <property type="entry name" value="MUTT_NUDIX FAMILY PROTEIN"/>
    <property type="match status" value="1"/>
</dbReference>
<dbReference type="InterPro" id="IPR015797">
    <property type="entry name" value="NUDIX_hydrolase-like_dom_sf"/>
</dbReference>
<dbReference type="Proteomes" id="UP000077881">
    <property type="component" value="Unassembled WGS sequence"/>
</dbReference>
<proteinExistence type="predicted"/>
<dbReference type="STRING" id="217031.ABB05_18490"/>
<comment type="caution">
    <text evidence="4">The sequence shown here is derived from an EMBL/GenBank/DDBJ whole genome shotgun (WGS) entry which is preliminary data.</text>
</comment>
<organism evidence="4 5">
    <name type="scientific">Lederbergia galactosidilytica</name>
    <dbReference type="NCBI Taxonomy" id="217031"/>
    <lineage>
        <taxon>Bacteria</taxon>
        <taxon>Bacillati</taxon>
        <taxon>Bacillota</taxon>
        <taxon>Bacilli</taxon>
        <taxon>Bacillales</taxon>
        <taxon>Bacillaceae</taxon>
        <taxon>Lederbergia</taxon>
    </lineage>
</organism>
<dbReference type="PANTHER" id="PTHR43046">
    <property type="entry name" value="GDP-MANNOSE MANNOSYL HYDROLASE"/>
    <property type="match status" value="1"/>
</dbReference>
<comment type="cofactor">
    <cofactor evidence="1">
        <name>Mg(2+)</name>
        <dbReference type="ChEBI" id="CHEBI:18420"/>
    </cofactor>
</comment>
<evidence type="ECO:0000256" key="2">
    <source>
        <dbReference type="ARBA" id="ARBA00022801"/>
    </source>
</evidence>
<dbReference type="AlphaFoldDB" id="A0A177ZK42"/>
<dbReference type="SUPFAM" id="SSF55811">
    <property type="entry name" value="Nudix"/>
    <property type="match status" value="1"/>
</dbReference>
<name>A0A177ZK42_9BACI</name>
<keyword evidence="2 4" id="KW-0378">Hydrolase</keyword>
<accession>A0A177ZK42</accession>
<gene>
    <name evidence="4" type="ORF">ABB05_18490</name>
</gene>
<evidence type="ECO:0000259" key="3">
    <source>
        <dbReference type="PROSITE" id="PS51462"/>
    </source>
</evidence>
<dbReference type="RefSeq" id="WP_064468684.1">
    <property type="nucleotide sequence ID" value="NZ_JAGGKH010000011.1"/>
</dbReference>
<evidence type="ECO:0000313" key="4">
    <source>
        <dbReference type="EMBL" id="OAK67700.1"/>
    </source>
</evidence>
<keyword evidence="5" id="KW-1185">Reference proteome</keyword>
<evidence type="ECO:0000313" key="5">
    <source>
        <dbReference type="Proteomes" id="UP000077881"/>
    </source>
</evidence>
<feature type="domain" description="Nudix hydrolase" evidence="3">
    <location>
        <begin position="2"/>
        <end position="139"/>
    </location>
</feature>